<organism evidence="2 3">
    <name type="scientific">Lentzea tibetensis</name>
    <dbReference type="NCBI Taxonomy" id="2591470"/>
    <lineage>
        <taxon>Bacteria</taxon>
        <taxon>Bacillati</taxon>
        <taxon>Actinomycetota</taxon>
        <taxon>Actinomycetes</taxon>
        <taxon>Pseudonocardiales</taxon>
        <taxon>Pseudonocardiaceae</taxon>
        <taxon>Lentzea</taxon>
    </lineage>
</organism>
<dbReference type="RefSeq" id="WP_146358742.1">
    <property type="nucleotide sequence ID" value="NZ_VOBR01000033.1"/>
</dbReference>
<dbReference type="EMBL" id="VOBR01000033">
    <property type="protein sequence ID" value="TWP46395.1"/>
    <property type="molecule type" value="Genomic_DNA"/>
</dbReference>
<sequence length="349" mass="35432">MSGRQIAAEHGAQLDFLSRLSRRVGVADLVEEYFDPAVGDWNDLHEEAERWRKAARVTETVTKHVSGPLGSVDAAWQGRDADSFVEHMRSVGLAGGDMSDAMNAMADALEETADTVRDIVRDMAGVLSDAADSVSGAAALPLDGDQAVVRHLEELRPPVRELFESVRDVLEAFLKLCDGLSGEDGGFGAVSMKHRYPEQNWSYTAPAASKVAEKGPEKPAEAPKTVAAGAGGGGGVSGGGGSISSALGGGGSSAPEPPMQPGGSTAVQEPAPAEPAARPAAAAAGAPAGGSGAGAGGGMMGGMAPMMGGGMGQQQGGDKEHKRKQQLTGSVDDLLGKPKKASPKVIGED</sequence>
<dbReference type="InterPro" id="IPR036689">
    <property type="entry name" value="ESAT-6-like_sf"/>
</dbReference>
<evidence type="ECO:0000256" key="1">
    <source>
        <dbReference type="SAM" id="MobiDB-lite"/>
    </source>
</evidence>
<feature type="compositionally biased region" description="Gly residues" evidence="1">
    <location>
        <begin position="287"/>
        <end position="315"/>
    </location>
</feature>
<feature type="compositionally biased region" description="Low complexity" evidence="1">
    <location>
        <begin position="270"/>
        <end position="286"/>
    </location>
</feature>
<evidence type="ECO:0000313" key="3">
    <source>
        <dbReference type="Proteomes" id="UP000316639"/>
    </source>
</evidence>
<dbReference type="AlphaFoldDB" id="A0A563EI89"/>
<dbReference type="OrthoDB" id="3683464at2"/>
<keyword evidence="3" id="KW-1185">Reference proteome</keyword>
<comment type="caution">
    <text evidence="2">The sequence shown here is derived from an EMBL/GenBank/DDBJ whole genome shotgun (WGS) entry which is preliminary data.</text>
</comment>
<accession>A0A563EI89</accession>
<reference evidence="2 3" key="1">
    <citation type="submission" date="2019-07" db="EMBL/GenBank/DDBJ databases">
        <title>Lentzea xizangensis sp. nov., isolated from Qinghai-Tibetan Plateau Soils.</title>
        <authorList>
            <person name="Huang J."/>
        </authorList>
    </citation>
    <scope>NUCLEOTIDE SEQUENCE [LARGE SCALE GENOMIC DNA]</scope>
    <source>
        <strain evidence="2 3">FXJ1.1311</strain>
    </source>
</reference>
<dbReference type="Gene3D" id="1.10.287.1060">
    <property type="entry name" value="ESAT-6-like"/>
    <property type="match status" value="1"/>
</dbReference>
<protein>
    <recommendedName>
        <fullName evidence="4">WXG100 family type VII secretion target</fullName>
    </recommendedName>
</protein>
<gene>
    <name evidence="2" type="ORF">FKR81_36265</name>
</gene>
<evidence type="ECO:0000313" key="2">
    <source>
        <dbReference type="EMBL" id="TWP46395.1"/>
    </source>
</evidence>
<feature type="compositionally biased region" description="Basic and acidic residues" evidence="1">
    <location>
        <begin position="211"/>
        <end position="221"/>
    </location>
</feature>
<dbReference type="Proteomes" id="UP000316639">
    <property type="component" value="Unassembled WGS sequence"/>
</dbReference>
<proteinExistence type="predicted"/>
<evidence type="ECO:0008006" key="4">
    <source>
        <dbReference type="Google" id="ProtNLM"/>
    </source>
</evidence>
<dbReference type="SUPFAM" id="SSF140453">
    <property type="entry name" value="EsxAB dimer-like"/>
    <property type="match status" value="1"/>
</dbReference>
<feature type="region of interest" description="Disordered" evidence="1">
    <location>
        <begin position="208"/>
        <end position="349"/>
    </location>
</feature>
<feature type="compositionally biased region" description="Gly residues" evidence="1">
    <location>
        <begin position="229"/>
        <end position="252"/>
    </location>
</feature>
<name>A0A563EI89_9PSEU</name>